<feature type="region of interest" description="Disordered" evidence="1">
    <location>
        <begin position="36"/>
        <end position="56"/>
    </location>
</feature>
<evidence type="ECO:0000313" key="3">
    <source>
        <dbReference type="EMBL" id="QNV38843.1"/>
    </source>
</evidence>
<dbReference type="GO" id="GO:0019843">
    <property type="term" value="F:rRNA binding"/>
    <property type="evidence" value="ECO:0007669"/>
    <property type="project" value="TreeGrafter"/>
</dbReference>
<proteinExistence type="predicted"/>
<protein>
    <submittedName>
        <fullName evidence="3">Dynamin family protein</fullName>
    </submittedName>
</protein>
<dbReference type="InterPro" id="IPR027417">
    <property type="entry name" value="P-loop_NTPase"/>
</dbReference>
<dbReference type="Gene3D" id="3.40.50.300">
    <property type="entry name" value="P-loop containing nucleotide triphosphate hydrolases"/>
    <property type="match status" value="1"/>
</dbReference>
<organism evidence="3 4">
    <name type="scientific">Rothia terrae</name>
    <dbReference type="NCBI Taxonomy" id="396015"/>
    <lineage>
        <taxon>Bacteria</taxon>
        <taxon>Bacillati</taxon>
        <taxon>Actinomycetota</taxon>
        <taxon>Actinomycetes</taxon>
        <taxon>Micrococcales</taxon>
        <taxon>Micrococcaceae</taxon>
        <taxon>Rothia</taxon>
    </lineage>
</organism>
<accession>A0A7H2BGP7</accession>
<dbReference type="GO" id="GO:0000028">
    <property type="term" value="P:ribosomal small subunit assembly"/>
    <property type="evidence" value="ECO:0007669"/>
    <property type="project" value="TreeGrafter"/>
</dbReference>
<dbReference type="SUPFAM" id="SSF52540">
    <property type="entry name" value="P-loop containing nucleoside triphosphate hydrolases"/>
    <property type="match status" value="1"/>
</dbReference>
<dbReference type="Pfam" id="PF00350">
    <property type="entry name" value="Dynamin_N"/>
    <property type="match status" value="1"/>
</dbReference>
<dbReference type="PANTHER" id="PTHR42698">
    <property type="entry name" value="GTPASE ERA"/>
    <property type="match status" value="1"/>
</dbReference>
<dbReference type="GO" id="GO:0043024">
    <property type="term" value="F:ribosomal small subunit binding"/>
    <property type="evidence" value="ECO:0007669"/>
    <property type="project" value="TreeGrafter"/>
</dbReference>
<evidence type="ECO:0000259" key="2">
    <source>
        <dbReference type="Pfam" id="PF00350"/>
    </source>
</evidence>
<dbReference type="InterPro" id="IPR005662">
    <property type="entry name" value="GTPase_Era-like"/>
</dbReference>
<name>A0A7H2BGP7_9MICC</name>
<evidence type="ECO:0000256" key="1">
    <source>
        <dbReference type="SAM" id="MobiDB-lite"/>
    </source>
</evidence>
<dbReference type="CDD" id="cd00882">
    <property type="entry name" value="Ras_like_GTPase"/>
    <property type="match status" value="1"/>
</dbReference>
<feature type="domain" description="Dynamin N-terminal" evidence="2">
    <location>
        <begin position="120"/>
        <end position="270"/>
    </location>
</feature>
<sequence>MSDRLASVDDSAVEETKVLDNSSTLSGAVRFTDDEPTVSWEAQGAQAPASTSVQEHLEQAQETTEDLQQVRTANAILKDLSFPLQTASVDAQRAQQRKTVAQLDDYVLPKLASVDSPLTVVVGGSTGAGKSTLVNTLIGKPVTRSGAIRPTTRQPVLLHRPEDLASYAPERILPHLVRVHAENGKLPGADPHTGVDQLIMMPEEAIPSGIALIDAPDIDSISEENRRLAKQLLSAADLWLFVTTANRYADAVPWELLNEAANRDITVAVVLNRVPEGSEDEIEEDLRRMLEEAGIQAAFLLTVSEQERDEQGLISSAAVLPLIYWLRELGADSAQRSAIAKKTLEGALRSIAAQTNTLYEGQQAQYATADHLKNAVYSAYDEAFHTIHASTQDGALLRGEVLSRWQDFVGTGEFFRSLESGIGRLRDRVASILKGQPSQAVPVEEALEVGLHAVILEEAAKAAEVSQRRWLDEPAGRALLNGEDLGRIHEGFSADVADSIRAWQQDIMDLIQREGADKRQKARFMSLGVNATAVVLMVAVFSMTGGLTGIEVGIAGGSGIVGQRLLEAIFGEDAVRRMAHEARENLDTRISELLAEHQLRFIELVDSVGLGPEPELVHSAAQNFEVVSQSMSKGA</sequence>
<dbReference type="AlphaFoldDB" id="A0A7H2BGP7"/>
<dbReference type="EMBL" id="CP061539">
    <property type="protein sequence ID" value="QNV38843.1"/>
    <property type="molecule type" value="Genomic_DNA"/>
</dbReference>
<dbReference type="GO" id="GO:0005525">
    <property type="term" value="F:GTP binding"/>
    <property type="evidence" value="ECO:0007669"/>
    <property type="project" value="InterPro"/>
</dbReference>
<dbReference type="KEGG" id="rter:IDM49_04930"/>
<dbReference type="Proteomes" id="UP000516404">
    <property type="component" value="Chromosome"/>
</dbReference>
<dbReference type="GO" id="GO:0005829">
    <property type="term" value="C:cytosol"/>
    <property type="evidence" value="ECO:0007669"/>
    <property type="project" value="TreeGrafter"/>
</dbReference>
<reference evidence="3 4" key="1">
    <citation type="submission" date="2020-09" db="EMBL/GenBank/DDBJ databases">
        <title>Investigation of environmental microbes.</title>
        <authorList>
            <person name="Ou Y."/>
            <person name="Kang Q."/>
        </authorList>
    </citation>
    <scope>NUCLEOTIDE SEQUENCE [LARGE SCALE GENOMIC DNA]</scope>
    <source>
        <strain evidence="3 4">KJZ-14</strain>
    </source>
</reference>
<dbReference type="InterPro" id="IPR045063">
    <property type="entry name" value="Dynamin_N"/>
</dbReference>
<keyword evidence="4" id="KW-1185">Reference proteome</keyword>
<gene>
    <name evidence="3" type="ORF">IDM49_04930</name>
</gene>
<dbReference type="PANTHER" id="PTHR42698:SF1">
    <property type="entry name" value="GTPASE ERA, MITOCHONDRIAL"/>
    <property type="match status" value="1"/>
</dbReference>
<evidence type="ECO:0000313" key="4">
    <source>
        <dbReference type="Proteomes" id="UP000516404"/>
    </source>
</evidence>